<evidence type="ECO:0000256" key="1">
    <source>
        <dbReference type="SAM" id="MobiDB-lite"/>
    </source>
</evidence>
<feature type="region of interest" description="Disordered" evidence="1">
    <location>
        <begin position="1"/>
        <end position="57"/>
    </location>
</feature>
<sequence length="188" mass="21307">MHCNLLRPRGHENVKEKGRENAELTDMDPEKLNNNIASTAPQKLHTSSGKLSRASSDAANEAAEYSAKYRMYERDYLRRINHKYFSGKNLAGTGRVFETVTTVDGFTVKESSCVSTPPRSWAGRKLKLHVVSVLLLDRLEMHKGRSRTEVSLSSEDSKGGSAWVAWVHWIGNHQSRDFWNFQALQRST</sequence>
<name>A0A176VLY4_MARPO</name>
<accession>A0A176VLY4</accession>
<dbReference type="PANTHER" id="PTHR36078:SF2">
    <property type="entry name" value="OS09G0473966 PROTEIN"/>
    <property type="match status" value="1"/>
</dbReference>
<comment type="caution">
    <text evidence="2">The sequence shown here is derived from an EMBL/GenBank/DDBJ whole genome shotgun (WGS) entry which is preliminary data.</text>
</comment>
<feature type="compositionally biased region" description="Polar residues" evidence="1">
    <location>
        <begin position="32"/>
        <end position="57"/>
    </location>
</feature>
<gene>
    <name evidence="2" type="ORF">AXG93_3256s1820</name>
</gene>
<evidence type="ECO:0000313" key="3">
    <source>
        <dbReference type="Proteomes" id="UP000077202"/>
    </source>
</evidence>
<feature type="compositionally biased region" description="Basic and acidic residues" evidence="1">
    <location>
        <begin position="9"/>
        <end position="22"/>
    </location>
</feature>
<dbReference type="EMBL" id="LVLJ01003561">
    <property type="protein sequence ID" value="OAE20935.1"/>
    <property type="molecule type" value="Genomic_DNA"/>
</dbReference>
<dbReference type="PANTHER" id="PTHR36078">
    <property type="entry name" value="BNACNNG21220D PROTEIN"/>
    <property type="match status" value="1"/>
</dbReference>
<organism evidence="2 3">
    <name type="scientific">Marchantia polymorpha subsp. ruderalis</name>
    <dbReference type="NCBI Taxonomy" id="1480154"/>
    <lineage>
        <taxon>Eukaryota</taxon>
        <taxon>Viridiplantae</taxon>
        <taxon>Streptophyta</taxon>
        <taxon>Embryophyta</taxon>
        <taxon>Marchantiophyta</taxon>
        <taxon>Marchantiopsida</taxon>
        <taxon>Marchantiidae</taxon>
        <taxon>Marchantiales</taxon>
        <taxon>Marchantiaceae</taxon>
        <taxon>Marchantia</taxon>
    </lineage>
</organism>
<evidence type="ECO:0000313" key="2">
    <source>
        <dbReference type="EMBL" id="OAE20935.1"/>
    </source>
</evidence>
<dbReference type="Proteomes" id="UP000077202">
    <property type="component" value="Unassembled WGS sequence"/>
</dbReference>
<dbReference type="AlphaFoldDB" id="A0A176VLY4"/>
<proteinExistence type="predicted"/>
<reference evidence="2" key="1">
    <citation type="submission" date="2016-03" db="EMBL/GenBank/DDBJ databases">
        <title>Mechanisms controlling the formation of the plant cell surface in tip-growing cells are functionally conserved among land plants.</title>
        <authorList>
            <person name="Honkanen S."/>
            <person name="Jones V.A."/>
            <person name="Morieri G."/>
            <person name="Champion C."/>
            <person name="Hetherington A.J."/>
            <person name="Kelly S."/>
            <person name="Saint-Marcoux D."/>
            <person name="Proust H."/>
            <person name="Prescott H."/>
            <person name="Dolan L."/>
        </authorList>
    </citation>
    <scope>NUCLEOTIDE SEQUENCE [LARGE SCALE GENOMIC DNA]</scope>
    <source>
        <tissue evidence="2">Whole gametophyte</tissue>
    </source>
</reference>
<protein>
    <submittedName>
        <fullName evidence="2">Uncharacterized protein</fullName>
    </submittedName>
</protein>
<keyword evidence="3" id="KW-1185">Reference proteome</keyword>